<dbReference type="GO" id="GO:0016887">
    <property type="term" value="F:ATP hydrolysis activity"/>
    <property type="evidence" value="ECO:0007669"/>
    <property type="project" value="InterPro"/>
</dbReference>
<dbReference type="InterPro" id="IPR027417">
    <property type="entry name" value="P-loop_NTPase"/>
</dbReference>
<evidence type="ECO:0000256" key="8">
    <source>
        <dbReference type="ARBA" id="ARBA00023136"/>
    </source>
</evidence>
<protein>
    <submittedName>
        <fullName evidence="10">Ribose/Galactose ABC transporter, ATP-binding component</fullName>
    </submittedName>
</protein>
<keyword evidence="4" id="KW-0677">Repeat</keyword>
<proteinExistence type="predicted"/>
<keyword evidence="11" id="KW-1185">Reference proteome</keyword>
<evidence type="ECO:0000256" key="5">
    <source>
        <dbReference type="ARBA" id="ARBA00022741"/>
    </source>
</evidence>
<dbReference type="Gene3D" id="3.40.50.300">
    <property type="entry name" value="P-loop containing nucleotide triphosphate hydrolases"/>
    <property type="match status" value="2"/>
</dbReference>
<keyword evidence="8" id="KW-0472">Membrane</keyword>
<dbReference type="PANTHER" id="PTHR43790:SF4">
    <property type="entry name" value="GUANOSINE IMPORT ATP-BINDING PROTEIN NUPO"/>
    <property type="match status" value="1"/>
</dbReference>
<dbReference type="SMART" id="SM00382">
    <property type="entry name" value="AAA"/>
    <property type="match status" value="1"/>
</dbReference>
<dbReference type="PROSITE" id="PS50893">
    <property type="entry name" value="ABC_TRANSPORTER_2"/>
    <property type="match status" value="2"/>
</dbReference>
<organism evidence="10 11">
    <name type="scientific">Ureaplasma diversum NCTC 246</name>
    <dbReference type="NCBI Taxonomy" id="1188241"/>
    <lineage>
        <taxon>Bacteria</taxon>
        <taxon>Bacillati</taxon>
        <taxon>Mycoplasmatota</taxon>
        <taxon>Mycoplasmoidales</taxon>
        <taxon>Mycoplasmoidaceae</taxon>
        <taxon>Ureaplasma</taxon>
    </lineage>
</organism>
<dbReference type="InterPro" id="IPR003439">
    <property type="entry name" value="ABC_transporter-like_ATP-bd"/>
</dbReference>
<evidence type="ECO:0000313" key="10">
    <source>
        <dbReference type="EMBL" id="KEZ21843.1"/>
    </source>
</evidence>
<evidence type="ECO:0000259" key="9">
    <source>
        <dbReference type="PROSITE" id="PS50893"/>
    </source>
</evidence>
<comment type="subcellular location">
    <subcellularLocation>
        <location evidence="1">Cell membrane</location>
        <topology evidence="1">Peripheral membrane protein</topology>
    </subcellularLocation>
</comment>
<dbReference type="EMBL" id="JFDP01000109">
    <property type="protein sequence ID" value="KEZ21843.1"/>
    <property type="molecule type" value="Genomic_DNA"/>
</dbReference>
<comment type="caution">
    <text evidence="10">The sequence shown here is derived from an EMBL/GenBank/DDBJ whole genome shotgun (WGS) entry which is preliminary data.</text>
</comment>
<dbReference type="PROSITE" id="PS00211">
    <property type="entry name" value="ABC_TRANSPORTER_1"/>
    <property type="match status" value="1"/>
</dbReference>
<dbReference type="AlphaFoldDB" id="A0A084EV51"/>
<reference evidence="10 11" key="1">
    <citation type="submission" date="2014-02" db="EMBL/GenBank/DDBJ databases">
        <title>Genome sequence of Ureaplasma diversum strain 246.</title>
        <authorList>
            <person name="Sirand-Pugnet P."/>
            <person name="Breton M."/>
            <person name="Dordet-Frisoni E."/>
            <person name="Baranowski E."/>
            <person name="Barre A."/>
            <person name="Couture C."/>
            <person name="Dupuy V."/>
            <person name="Gaurivaud P."/>
            <person name="Jacob D."/>
            <person name="Lemaitre C."/>
            <person name="Manso-Silvan L."/>
            <person name="Nikolski M."/>
            <person name="Nouvel L.-X."/>
            <person name="Poumarat F."/>
            <person name="Tardy F."/>
            <person name="Thebault P."/>
            <person name="Theil S."/>
            <person name="Citti C."/>
            <person name="Thiaucourt F."/>
            <person name="Blanchard A."/>
        </authorList>
    </citation>
    <scope>NUCLEOTIDE SEQUENCE [LARGE SCALE GENOMIC DNA]</scope>
    <source>
        <strain evidence="10 11">NCTC 246</strain>
    </source>
</reference>
<evidence type="ECO:0000256" key="3">
    <source>
        <dbReference type="ARBA" id="ARBA00022475"/>
    </source>
</evidence>
<dbReference type="SUPFAM" id="SSF52540">
    <property type="entry name" value="P-loop containing nucleoside triphosphate hydrolases"/>
    <property type="match status" value="2"/>
</dbReference>
<dbReference type="eggNOG" id="COG3845">
    <property type="taxonomic scope" value="Bacteria"/>
</dbReference>
<dbReference type="CDD" id="cd03215">
    <property type="entry name" value="ABC_Carb_Monos_II"/>
    <property type="match status" value="1"/>
</dbReference>
<dbReference type="GO" id="GO:0005886">
    <property type="term" value="C:plasma membrane"/>
    <property type="evidence" value="ECO:0007669"/>
    <property type="project" value="UniProtKB-SubCell"/>
</dbReference>
<evidence type="ECO:0000313" key="11">
    <source>
        <dbReference type="Proteomes" id="UP000028537"/>
    </source>
</evidence>
<keyword evidence="3" id="KW-1003">Cell membrane</keyword>
<gene>
    <name evidence="10" type="ORF">UDIV_7260</name>
</gene>
<evidence type="ECO:0000256" key="2">
    <source>
        <dbReference type="ARBA" id="ARBA00022448"/>
    </source>
</evidence>
<name>A0A084EV51_9BACT</name>
<evidence type="ECO:0000256" key="7">
    <source>
        <dbReference type="ARBA" id="ARBA00022967"/>
    </source>
</evidence>
<dbReference type="FunFam" id="3.40.50.300:FF:000127">
    <property type="entry name" value="Ribose import ATP-binding protein RbsA"/>
    <property type="match status" value="1"/>
</dbReference>
<keyword evidence="6 10" id="KW-0067">ATP-binding</keyword>
<accession>A0A084EV51</accession>
<dbReference type="InterPro" id="IPR003593">
    <property type="entry name" value="AAA+_ATPase"/>
</dbReference>
<dbReference type="RefSeq" id="WP_038103768.1">
    <property type="nucleotide sequence ID" value="NZ_JFDP01000109.1"/>
</dbReference>
<evidence type="ECO:0000256" key="1">
    <source>
        <dbReference type="ARBA" id="ARBA00004202"/>
    </source>
</evidence>
<evidence type="ECO:0000256" key="6">
    <source>
        <dbReference type="ARBA" id="ARBA00022840"/>
    </source>
</evidence>
<dbReference type="PANTHER" id="PTHR43790">
    <property type="entry name" value="CARBOHYDRATE TRANSPORT ATP-BINDING PROTEIN MG119-RELATED"/>
    <property type="match status" value="1"/>
</dbReference>
<feature type="domain" description="ABC transporter" evidence="9">
    <location>
        <begin position="275"/>
        <end position="526"/>
    </location>
</feature>
<keyword evidence="5" id="KW-0547">Nucleotide-binding</keyword>
<keyword evidence="7" id="KW-1278">Translocase</keyword>
<dbReference type="InterPro" id="IPR050107">
    <property type="entry name" value="ABC_carbohydrate_import_ATPase"/>
</dbReference>
<evidence type="ECO:0000256" key="4">
    <source>
        <dbReference type="ARBA" id="ARBA00022737"/>
    </source>
</evidence>
<feature type="domain" description="ABC transporter" evidence="9">
    <location>
        <begin position="14"/>
        <end position="252"/>
    </location>
</feature>
<dbReference type="Proteomes" id="UP000028537">
    <property type="component" value="Unassembled WGS sequence"/>
</dbReference>
<dbReference type="Pfam" id="PF00005">
    <property type="entry name" value="ABC_tran"/>
    <property type="match status" value="2"/>
</dbReference>
<keyword evidence="2" id="KW-0813">Transport</keyword>
<dbReference type="CDD" id="cd03216">
    <property type="entry name" value="ABC_Carb_Monos_I"/>
    <property type="match status" value="1"/>
</dbReference>
<dbReference type="GO" id="GO:0005524">
    <property type="term" value="F:ATP binding"/>
    <property type="evidence" value="ECO:0007669"/>
    <property type="project" value="UniProtKB-KW"/>
</dbReference>
<sequence>MQDNKNNQEHEYAIEMHQITKTFLNGTVIANKDVNLMVKKNEIHAIIGENGAGKSTLMSILFGIYKQDSGTIKINGDLVNFSSAKDASKSGIGMVHQHFKLIDTFSVLDNVILGSEGVDSLKFIKRNKIAKELKQIINDYNLKIDLKAKVSRITVGQQQKTEILKLLYRNIDILIFDEPTAVLSDDEIKSFLEMLKDFKAAGKTIIIISHKLNEIKEVADRATVIRRGEYIADFDVKDKTISEMAELMVGRKLVEIKNNTDTPIENKPILEVNNLDITSILKRVSTKLKTSSHNSEHKINFKINAGEVFAIAGVEGNGQSELAQMISGLMSLNSGARIILNDQDVTKKSINARYQAGLSHVPEDRHKHGLILDDTIAMNSVLQEVDDKKFSSLGFLKQNEISKYAIEIIKKYDVRGTTRGNNNARGLSGGNQQKLIIGREIEREHKLIMMVQPTRGLDLGAIEFIHNQILNEKNKNNSVLLISYELDEILALADTIAVMQDGKFIDVGSKDVMTRQRIGELMAGEKNDAIV</sequence>
<dbReference type="InterPro" id="IPR017871">
    <property type="entry name" value="ABC_transporter-like_CS"/>
</dbReference>